<keyword evidence="2" id="KW-0812">Transmembrane</keyword>
<keyword evidence="5" id="KW-1185">Reference proteome</keyword>
<dbReference type="GO" id="GO:0005886">
    <property type="term" value="C:plasma membrane"/>
    <property type="evidence" value="ECO:0007669"/>
    <property type="project" value="TreeGrafter"/>
</dbReference>
<dbReference type="Proteomes" id="UP000188320">
    <property type="component" value="Unassembled WGS sequence"/>
</dbReference>
<feature type="compositionally biased region" description="Low complexity" evidence="1">
    <location>
        <begin position="400"/>
        <end position="410"/>
    </location>
</feature>
<comment type="caution">
    <text evidence="4">The sequence shown here is derived from an EMBL/GenBank/DDBJ whole genome shotgun (WGS) entry which is preliminary data.</text>
</comment>
<protein>
    <recommendedName>
        <fullName evidence="3">CSC1/OSCA1-like 7TM region domain-containing protein</fullName>
    </recommendedName>
</protein>
<dbReference type="InterPro" id="IPR045122">
    <property type="entry name" value="Csc1-like"/>
</dbReference>
<evidence type="ECO:0000259" key="3">
    <source>
        <dbReference type="Pfam" id="PF02714"/>
    </source>
</evidence>
<feature type="domain" description="CSC1/OSCA1-like 7TM region" evidence="3">
    <location>
        <begin position="3"/>
        <end position="142"/>
    </location>
</feature>
<dbReference type="OrthoDB" id="2150324at2759"/>
<feature type="compositionally biased region" description="Low complexity" evidence="1">
    <location>
        <begin position="366"/>
        <end position="392"/>
    </location>
</feature>
<dbReference type="InterPro" id="IPR003864">
    <property type="entry name" value="CSC1/OSCA1-like_7TM"/>
</dbReference>
<organism evidence="4 5">
    <name type="scientific">Zancudomyces culisetae</name>
    <name type="common">Gut fungus</name>
    <name type="synonym">Smittium culisetae</name>
    <dbReference type="NCBI Taxonomy" id="1213189"/>
    <lineage>
        <taxon>Eukaryota</taxon>
        <taxon>Fungi</taxon>
        <taxon>Fungi incertae sedis</taxon>
        <taxon>Zoopagomycota</taxon>
        <taxon>Kickxellomycotina</taxon>
        <taxon>Harpellomycetes</taxon>
        <taxon>Harpellales</taxon>
        <taxon>Legeriomycetaceae</taxon>
        <taxon>Zancudomyces</taxon>
    </lineage>
</organism>
<dbReference type="Pfam" id="PF02714">
    <property type="entry name" value="RSN1_7TM"/>
    <property type="match status" value="1"/>
</dbReference>
<keyword evidence="2" id="KW-1133">Transmembrane helix</keyword>
<keyword evidence="2" id="KW-0472">Membrane</keyword>
<evidence type="ECO:0000313" key="5">
    <source>
        <dbReference type="Proteomes" id="UP000188320"/>
    </source>
</evidence>
<name>A0A1R1PZ23_ZANCU</name>
<proteinExistence type="predicted"/>
<feature type="transmembrane region" description="Helical" evidence="2">
    <location>
        <begin position="71"/>
        <end position="101"/>
    </location>
</feature>
<accession>A0A1R1PZ23</accession>
<reference evidence="5" key="1">
    <citation type="submission" date="2017-01" db="EMBL/GenBank/DDBJ databases">
        <authorList>
            <person name="Wang Y."/>
            <person name="White M."/>
            <person name="Kvist S."/>
            <person name="Moncalvo J.-M."/>
        </authorList>
    </citation>
    <scope>NUCLEOTIDE SEQUENCE [LARGE SCALE GENOMIC DNA]</scope>
    <source>
        <strain evidence="5">COL-18-3</strain>
    </source>
</reference>
<dbReference type="GO" id="GO:0005227">
    <property type="term" value="F:calcium-activated cation channel activity"/>
    <property type="evidence" value="ECO:0007669"/>
    <property type="project" value="InterPro"/>
</dbReference>
<feature type="transmembrane region" description="Helical" evidence="2">
    <location>
        <begin position="159"/>
        <end position="179"/>
    </location>
</feature>
<evidence type="ECO:0000256" key="2">
    <source>
        <dbReference type="SAM" id="Phobius"/>
    </source>
</evidence>
<dbReference type="AlphaFoldDB" id="A0A1R1PZ23"/>
<evidence type="ECO:0000256" key="1">
    <source>
        <dbReference type="SAM" id="MobiDB-lite"/>
    </source>
</evidence>
<evidence type="ECO:0000313" key="4">
    <source>
        <dbReference type="EMBL" id="OMH86187.1"/>
    </source>
</evidence>
<sequence>MPMTLISIINTNSQFWATYIVLKAISTAFAVIHPVSILKIYFHRYLRTLTPRELYDLTFPQEQQLAPIYAFYTWLFTLCMLYCVYSPLISIIGVILFYFGYAVYKYNFLYVNYCRQMNAPSMFILAINRMFFALIFSQIYITLAMYIRYGEFGMTRTPAFFTAPLPFITLIVRAIYSYVFSSKRYSMVSQPEASSLRIDPKTDQTRYLHPILSSSLLIPVVSSKFESLLPLVYSGKIQYFYGKSVNEDANMTENEPIKLSIMNHSHSYTQSNDNLLYSAYTPAADQNRYHHNLFANPFNDNVSEYAGSEPEFSSTYPPNQVHRNSPPLNCSPTHSNHNNGYYNNYNEHNADYNSTSYDNLSNTYQNLHNNDYNHHNNYYNNNDSTNRYNKSNAIHTSSTNGFNGYANNNNPYSEHAPSPYPNDYPKNYNQHN</sequence>
<dbReference type="EMBL" id="LSSK01000011">
    <property type="protein sequence ID" value="OMH86187.1"/>
    <property type="molecule type" value="Genomic_DNA"/>
</dbReference>
<feature type="transmembrane region" description="Helical" evidence="2">
    <location>
        <begin position="20"/>
        <end position="42"/>
    </location>
</feature>
<dbReference type="PANTHER" id="PTHR13018">
    <property type="entry name" value="PROBABLE MEMBRANE PROTEIN DUF221-RELATED"/>
    <property type="match status" value="1"/>
</dbReference>
<gene>
    <name evidence="4" type="ORF">AX774_g260</name>
</gene>
<feature type="transmembrane region" description="Helical" evidence="2">
    <location>
        <begin position="121"/>
        <end position="147"/>
    </location>
</feature>
<feature type="region of interest" description="Disordered" evidence="1">
    <location>
        <begin position="366"/>
        <end position="432"/>
    </location>
</feature>